<comment type="subcellular location">
    <subcellularLocation>
        <location evidence="1">Membrane</location>
        <topology evidence="1">Multi-pass membrane protein</topology>
    </subcellularLocation>
</comment>
<feature type="transmembrane region" description="Helical" evidence="8">
    <location>
        <begin position="77"/>
        <end position="99"/>
    </location>
</feature>
<dbReference type="Pfam" id="PF03169">
    <property type="entry name" value="OPT"/>
    <property type="match status" value="1"/>
</dbReference>
<evidence type="ECO:0000256" key="7">
    <source>
        <dbReference type="SAM" id="MobiDB-lite"/>
    </source>
</evidence>
<dbReference type="PANTHER" id="PTHR31645">
    <property type="entry name" value="OLIGOPEPTIDE TRANSPORTER YGL114W-RELATED"/>
    <property type="match status" value="1"/>
</dbReference>
<keyword evidence="10" id="KW-1185">Reference proteome</keyword>
<evidence type="ECO:0000256" key="1">
    <source>
        <dbReference type="ARBA" id="ARBA00004141"/>
    </source>
</evidence>
<keyword evidence="3" id="KW-0813">Transport</keyword>
<feature type="transmembrane region" description="Helical" evidence="8">
    <location>
        <begin position="283"/>
        <end position="307"/>
    </location>
</feature>
<dbReference type="NCBIfam" id="TIGR00728">
    <property type="entry name" value="OPT_sfam"/>
    <property type="match status" value="1"/>
</dbReference>
<dbReference type="EMBL" id="JAZAVJ010000139">
    <property type="protein sequence ID" value="KAK7413114.1"/>
    <property type="molecule type" value="Genomic_DNA"/>
</dbReference>
<evidence type="ECO:0000256" key="4">
    <source>
        <dbReference type="ARBA" id="ARBA00022692"/>
    </source>
</evidence>
<feature type="transmembrane region" description="Helical" evidence="8">
    <location>
        <begin position="20"/>
        <end position="38"/>
    </location>
</feature>
<accession>A0ABR1GWD1</accession>
<reference evidence="9 10" key="1">
    <citation type="journal article" date="2025" name="Microbiol. Resour. Announc.">
        <title>Draft genome sequences for Neonectria magnoliae and Neonectria punicea, canker pathogens of Liriodendron tulipifera and Acer saccharum in West Virginia.</title>
        <authorList>
            <person name="Petronek H.M."/>
            <person name="Kasson M.T."/>
            <person name="Metheny A.M."/>
            <person name="Stauder C.M."/>
            <person name="Lovett B."/>
            <person name="Lynch S.C."/>
            <person name="Garnas J.R."/>
            <person name="Kasson L.R."/>
            <person name="Stajich J.E."/>
        </authorList>
    </citation>
    <scope>NUCLEOTIDE SEQUENCE [LARGE SCALE GENOMIC DNA]</scope>
    <source>
        <strain evidence="9 10">NRRL 64653</strain>
    </source>
</reference>
<keyword evidence="4 8" id="KW-0812">Transmembrane</keyword>
<gene>
    <name evidence="9" type="ORF">QQX98_008000</name>
</gene>
<feature type="transmembrane region" description="Helical" evidence="8">
    <location>
        <begin position="327"/>
        <end position="352"/>
    </location>
</feature>
<keyword evidence="5 8" id="KW-1133">Transmembrane helix</keyword>
<evidence type="ECO:0000256" key="2">
    <source>
        <dbReference type="ARBA" id="ARBA00008807"/>
    </source>
</evidence>
<comment type="caution">
    <text evidence="9">The sequence shown here is derived from an EMBL/GenBank/DDBJ whole genome shotgun (WGS) entry which is preliminary data.</text>
</comment>
<evidence type="ECO:0000256" key="6">
    <source>
        <dbReference type="ARBA" id="ARBA00023136"/>
    </source>
</evidence>
<feature type="compositionally biased region" description="Polar residues" evidence="7">
    <location>
        <begin position="186"/>
        <end position="197"/>
    </location>
</feature>
<dbReference type="PANTHER" id="PTHR31645:SF0">
    <property type="entry name" value="OLIGOPEPTIDE TRANSPORTER YGL114W-RELATED"/>
    <property type="match status" value="1"/>
</dbReference>
<keyword evidence="6 8" id="KW-0472">Membrane</keyword>
<evidence type="ECO:0000313" key="9">
    <source>
        <dbReference type="EMBL" id="KAK7413114.1"/>
    </source>
</evidence>
<protein>
    <recommendedName>
        <fullName evidence="11">Oligopeptide transporter</fullName>
    </recommendedName>
</protein>
<feature type="transmembrane region" description="Helical" evidence="8">
    <location>
        <begin position="151"/>
        <end position="167"/>
    </location>
</feature>
<organism evidence="9 10">
    <name type="scientific">Neonectria punicea</name>
    <dbReference type="NCBI Taxonomy" id="979145"/>
    <lineage>
        <taxon>Eukaryota</taxon>
        <taxon>Fungi</taxon>
        <taxon>Dikarya</taxon>
        <taxon>Ascomycota</taxon>
        <taxon>Pezizomycotina</taxon>
        <taxon>Sordariomycetes</taxon>
        <taxon>Hypocreomycetidae</taxon>
        <taxon>Hypocreales</taxon>
        <taxon>Nectriaceae</taxon>
        <taxon>Neonectria</taxon>
    </lineage>
</organism>
<feature type="transmembrane region" description="Helical" evidence="8">
    <location>
        <begin position="45"/>
        <end position="65"/>
    </location>
</feature>
<evidence type="ECO:0000313" key="10">
    <source>
        <dbReference type="Proteomes" id="UP001498476"/>
    </source>
</evidence>
<proteinExistence type="inferred from homology"/>
<feature type="transmembrane region" description="Helical" evidence="8">
    <location>
        <begin position="439"/>
        <end position="457"/>
    </location>
</feature>
<evidence type="ECO:0000256" key="3">
    <source>
        <dbReference type="ARBA" id="ARBA00022448"/>
    </source>
</evidence>
<sequence length="543" mass="58175">MPNRHDGREDFKAASVTLPIAFVGTAVGSLVCAANMYFGMQLGSINTMATSSALISFTIFRYTPILRMHPFTPVENVIVQTIACSVAGMPIAASMLSVIPALEFLRRDQDDEGGKRELSVLELIIWSLGVSLFGIVIAAPLRKHFIVRERLLFPSGFATAVLVGLLHRDDEIARATNLDENTLCRQGAHSSEPTSDQGCPDGGDIPQTASAVSNEGRDNTYGNVSPASGGTILVRAFSGTTIHLLLTYFVPGLKTIPVFGRVAAREWLWLLDLSPAFMAFGMLLDVPIACSMMLGAVLGWGVLSPLAKSHGWAPGPADDMETGARGWLIWIIIAFLLGDSFVRLLCGSMNVVMAFHTRFKLKGTHCRVDDEGDPGAQPLLGQRTGSESESNTALRDFTPDIAAEPDTVASGKTIMLWSVVSAVACAICTRAVFGQNLPLHVIIIAIFIAFPLALPVIQSTGETDTAPVNTLSNALQFLFVLMISDSLASKLVTMIAGAITEAGLWQSAVFMTDLKTAYLVNAPPRVMFKAQLIGFVVGCIVSW</sequence>
<comment type="similarity">
    <text evidence="2">Belongs to the oligopeptide OPT transporter family.</text>
</comment>
<feature type="region of interest" description="Disordered" evidence="7">
    <location>
        <begin position="372"/>
        <end position="391"/>
    </location>
</feature>
<name>A0ABR1GWD1_9HYPO</name>
<dbReference type="InterPro" id="IPR045035">
    <property type="entry name" value="YSL-like"/>
</dbReference>
<evidence type="ECO:0000256" key="5">
    <source>
        <dbReference type="ARBA" id="ARBA00022989"/>
    </source>
</evidence>
<feature type="region of interest" description="Disordered" evidence="7">
    <location>
        <begin position="186"/>
        <end position="223"/>
    </location>
</feature>
<evidence type="ECO:0000256" key="8">
    <source>
        <dbReference type="SAM" id="Phobius"/>
    </source>
</evidence>
<dbReference type="Proteomes" id="UP001498476">
    <property type="component" value="Unassembled WGS sequence"/>
</dbReference>
<evidence type="ECO:0008006" key="11">
    <source>
        <dbReference type="Google" id="ProtNLM"/>
    </source>
</evidence>
<feature type="transmembrane region" description="Helical" evidence="8">
    <location>
        <begin position="120"/>
        <end position="139"/>
    </location>
</feature>
<dbReference type="InterPro" id="IPR004813">
    <property type="entry name" value="OPT"/>
</dbReference>